<dbReference type="SUPFAM" id="SSF51294">
    <property type="entry name" value="Hedgehog/intein (Hint) domain"/>
    <property type="match status" value="1"/>
</dbReference>
<evidence type="ECO:0000313" key="3">
    <source>
        <dbReference type="EMBL" id="AIQ14924.1"/>
    </source>
</evidence>
<feature type="domain" description="Hint" evidence="2">
    <location>
        <begin position="299"/>
        <end position="393"/>
    </location>
</feature>
<sequence>MGDLGSGNGSPGSLQGPEDESGNTEPDYHPGNGNANGKGNGKSKPSEEQTATGDSVAAEETVTDTSAGVTDLVTEEAEPTEDITTELVKENPYRYAAYYWDRKTQYYYLQARYYDPRPARFISEDTVEGEIEAPPTLNLYAYVMNNPLMYTDPTGHIAWYQYDDLGRGVYDSMKGMVTGLLSPSTYKGLYQLGKAIYKKEISFTELGKSVVDSAVGPYRYLALNTGKVFGGKPSNRQVRTYGENLGEVLISFAGSAKAMGLIGKVAPALAKKLKHIKIKRPSAGEKIGSKKTGKALKSCNCFVGGTKVQTDEGEKPIEKIEVGDKVLSKDEVTGEVAYKVVTATFNHESDEIYKIHVGDQVIESTYNHPFYVEGKGWTFVKDLKPGDLLVQSDGNTLKIDSIEVERKHVTVYNMTVDEFHTYFVSGLGIWVHNTQFCYKTGDKTPGGHSFSEHGAERANERGFSAETIDNIINNNKKNRKSKVDDQGRKTWEYTDARGNKVVTNESGGIVSVHSPAEGGTYIPKPKK</sequence>
<dbReference type="Gene3D" id="2.180.10.10">
    <property type="entry name" value="RHS repeat-associated core"/>
    <property type="match status" value="1"/>
</dbReference>
<dbReference type="SMART" id="SM00306">
    <property type="entry name" value="HintN"/>
    <property type="match status" value="1"/>
</dbReference>
<dbReference type="InterPro" id="IPR006141">
    <property type="entry name" value="Intein_N"/>
</dbReference>
<organism evidence="3 4">
    <name type="scientific">Paenibacillus durus</name>
    <name type="common">Paenibacillus azotofixans</name>
    <dbReference type="NCBI Taxonomy" id="44251"/>
    <lineage>
        <taxon>Bacteria</taxon>
        <taxon>Bacillati</taxon>
        <taxon>Bacillota</taxon>
        <taxon>Bacilli</taxon>
        <taxon>Bacillales</taxon>
        <taxon>Paenibacillaceae</taxon>
        <taxon>Paenibacillus</taxon>
    </lineage>
</organism>
<dbReference type="InterPro" id="IPR022385">
    <property type="entry name" value="Rhs_assc_core"/>
</dbReference>
<dbReference type="EMBL" id="CP009288">
    <property type="protein sequence ID" value="AIQ14924.1"/>
    <property type="molecule type" value="Genomic_DNA"/>
</dbReference>
<dbReference type="InterPro" id="IPR050708">
    <property type="entry name" value="T6SS_VgrG/RHS"/>
</dbReference>
<dbReference type="Proteomes" id="UP000029409">
    <property type="component" value="Chromosome"/>
</dbReference>
<dbReference type="Pfam" id="PF07591">
    <property type="entry name" value="PT-HINT"/>
    <property type="match status" value="1"/>
</dbReference>
<keyword evidence="4" id="KW-1185">Reference proteome</keyword>
<dbReference type="PANTHER" id="PTHR32305:SF17">
    <property type="entry name" value="TRNA NUCLEASE WAPA"/>
    <property type="match status" value="1"/>
</dbReference>
<evidence type="ECO:0000259" key="2">
    <source>
        <dbReference type="SMART" id="SM00306"/>
    </source>
</evidence>
<feature type="region of interest" description="Disordered" evidence="1">
    <location>
        <begin position="1"/>
        <end position="81"/>
    </location>
</feature>
<dbReference type="CDD" id="cd00081">
    <property type="entry name" value="Hint"/>
    <property type="match status" value="1"/>
</dbReference>
<reference evidence="3 4" key="1">
    <citation type="submission" date="2014-08" db="EMBL/GenBank/DDBJ databases">
        <title>Comparative genomics of the Paenibacillus odorifer group.</title>
        <authorList>
            <person name="den Bakker H.C."/>
            <person name="Tsai Y.-C."/>
            <person name="Martin N."/>
            <person name="Korlach J."/>
            <person name="Wiedmann M."/>
        </authorList>
    </citation>
    <scope>NUCLEOTIDE SEQUENCE [LARGE SCALE GENOMIC DNA]</scope>
    <source>
        <strain evidence="3 4">DSM 1735</strain>
    </source>
</reference>
<proteinExistence type="predicted"/>
<dbReference type="InterPro" id="IPR003587">
    <property type="entry name" value="Hint_dom_N"/>
</dbReference>
<protein>
    <recommendedName>
        <fullName evidence="2">Hint domain-containing protein</fullName>
    </recommendedName>
</protein>
<gene>
    <name evidence="3" type="ORF">PDUR_25855</name>
</gene>
<name>A0A089J174_PAEDU</name>
<dbReference type="Gene3D" id="2.170.16.10">
    <property type="entry name" value="Hedgehog/Intein (Hint) domain"/>
    <property type="match status" value="1"/>
</dbReference>
<accession>A0A089J174</accession>
<dbReference type="PANTHER" id="PTHR32305">
    <property type="match status" value="1"/>
</dbReference>
<dbReference type="PROSITE" id="PS50817">
    <property type="entry name" value="INTEIN_N_TER"/>
    <property type="match status" value="1"/>
</dbReference>
<feature type="compositionally biased region" description="Gly residues" evidence="1">
    <location>
        <begin position="1"/>
        <end position="10"/>
    </location>
</feature>
<dbReference type="eggNOG" id="COG3209">
    <property type="taxonomic scope" value="Bacteria"/>
</dbReference>
<evidence type="ECO:0000256" key="1">
    <source>
        <dbReference type="SAM" id="MobiDB-lite"/>
    </source>
</evidence>
<dbReference type="PROSITE" id="PS50818">
    <property type="entry name" value="INTEIN_C_TER"/>
    <property type="match status" value="1"/>
</dbReference>
<dbReference type="STRING" id="44251.PDUR_25855"/>
<dbReference type="InterPro" id="IPR036844">
    <property type="entry name" value="Hint_dom_sf"/>
</dbReference>
<feature type="region of interest" description="Disordered" evidence="1">
    <location>
        <begin position="505"/>
        <end position="527"/>
    </location>
</feature>
<dbReference type="NCBIfam" id="TIGR03696">
    <property type="entry name" value="Rhs_assc_core"/>
    <property type="match status" value="1"/>
</dbReference>
<evidence type="ECO:0000313" key="4">
    <source>
        <dbReference type="Proteomes" id="UP000029409"/>
    </source>
</evidence>
<dbReference type="KEGG" id="pdu:PDUR_25855"/>
<dbReference type="InterPro" id="IPR030934">
    <property type="entry name" value="Intein_C"/>
</dbReference>
<dbReference type="GO" id="GO:0016539">
    <property type="term" value="P:intein-mediated protein splicing"/>
    <property type="evidence" value="ECO:0007669"/>
    <property type="project" value="InterPro"/>
</dbReference>
<dbReference type="NCBIfam" id="TIGR01443">
    <property type="entry name" value="intein_Cterm"/>
    <property type="match status" value="1"/>
</dbReference>
<dbReference type="AlphaFoldDB" id="A0A089J174"/>